<evidence type="ECO:0000313" key="3">
    <source>
        <dbReference type="Proteomes" id="UP001212326"/>
    </source>
</evidence>
<dbReference type="Proteomes" id="UP001212326">
    <property type="component" value="Chromosome"/>
</dbReference>
<keyword evidence="3" id="KW-1185">Reference proteome</keyword>
<protein>
    <submittedName>
        <fullName evidence="2">Uncharacterized protein</fullName>
    </submittedName>
</protein>
<name>A0ABY7PC41_9ACTN</name>
<feature type="compositionally biased region" description="Basic and acidic residues" evidence="1">
    <location>
        <begin position="11"/>
        <end position="27"/>
    </location>
</feature>
<accession>A0ABY7PC41</accession>
<evidence type="ECO:0000256" key="1">
    <source>
        <dbReference type="SAM" id="MobiDB-lite"/>
    </source>
</evidence>
<gene>
    <name evidence="2" type="ORF">O1G22_37780</name>
</gene>
<feature type="compositionally biased region" description="Gly residues" evidence="1">
    <location>
        <begin position="44"/>
        <end position="54"/>
    </location>
</feature>
<sequence>MVFDAALAQHVSEEARRATARAPDKRPRPTLGRRPRPAPRTPVGGHGPPRGYGPAGRRTTRQAVADLPVAYGLPRGLGSPPDP</sequence>
<proteinExistence type="predicted"/>
<feature type="region of interest" description="Disordered" evidence="1">
    <location>
        <begin position="1"/>
        <end position="83"/>
    </location>
</feature>
<dbReference type="RefSeq" id="WP_270085425.1">
    <property type="nucleotide sequence ID" value="NZ_CP115300.1"/>
</dbReference>
<dbReference type="EMBL" id="CP115300">
    <property type="protein sequence ID" value="WBO68166.1"/>
    <property type="molecule type" value="Genomic_DNA"/>
</dbReference>
<evidence type="ECO:0000313" key="2">
    <source>
        <dbReference type="EMBL" id="WBO68166.1"/>
    </source>
</evidence>
<organism evidence="2 3">
    <name type="scientific">Streptomyces camelliae</name>
    <dbReference type="NCBI Taxonomy" id="3004093"/>
    <lineage>
        <taxon>Bacteria</taxon>
        <taxon>Bacillati</taxon>
        <taxon>Actinomycetota</taxon>
        <taxon>Actinomycetes</taxon>
        <taxon>Kitasatosporales</taxon>
        <taxon>Streptomycetaceae</taxon>
        <taxon>Streptomyces</taxon>
    </lineage>
</organism>
<reference evidence="2 3" key="1">
    <citation type="submission" date="2022-12" db="EMBL/GenBank/DDBJ databases">
        <authorList>
            <person name="Mo P."/>
        </authorList>
    </citation>
    <scope>NUCLEOTIDE SEQUENCE [LARGE SCALE GENOMIC DNA]</scope>
    <source>
        <strain evidence="2 3">HUAS 2-6</strain>
    </source>
</reference>